<comment type="function">
    <text evidence="11">Component of the F(0) channel, it forms part of the peripheral stalk, linking F(1) to F(0). The b'-subunit is a diverged and duplicated form of b found in plants and photosynthetic bacteria.</text>
</comment>
<feature type="coiled-coil region" evidence="15">
    <location>
        <begin position="74"/>
        <end position="177"/>
    </location>
</feature>
<evidence type="ECO:0000256" key="8">
    <source>
        <dbReference type="ARBA" id="ARBA00023136"/>
    </source>
</evidence>
<dbReference type="GO" id="GO:0012505">
    <property type="term" value="C:endomembrane system"/>
    <property type="evidence" value="ECO:0007669"/>
    <property type="project" value="UniProtKB-SubCell"/>
</dbReference>
<comment type="function">
    <text evidence="10 13">F(1)F(0) ATP synthase produces ATP from ADP in the presence of a proton or sodium gradient. F-type ATPases consist of two structural domains, F(1) containing the extramembraneous catalytic core and F(0) containing the membrane proton channel, linked together by a central stalk and a peripheral stalk. During catalysis, ATP synthesis in the catalytic domain of F(1) is coupled via a rotary mechanism of the central stalk subunits to proton translocation.</text>
</comment>
<evidence type="ECO:0000256" key="11">
    <source>
        <dbReference type="ARBA" id="ARBA00025614"/>
    </source>
</evidence>
<dbReference type="PANTHER" id="PTHR33445:SF1">
    <property type="entry name" value="ATP SYNTHASE SUBUNIT B"/>
    <property type="match status" value="1"/>
</dbReference>
<reference evidence="16 17" key="1">
    <citation type="submission" date="2020-08" db="EMBL/GenBank/DDBJ databases">
        <title>Bridging the membrane lipid divide: bacteria of the FCB group superphylum have the potential to synthesize archaeal ether lipids.</title>
        <authorList>
            <person name="Villanueva L."/>
            <person name="Von Meijenfeldt F.A.B."/>
            <person name="Westbye A.B."/>
            <person name="Yadav S."/>
            <person name="Hopmans E.C."/>
            <person name="Dutilh B.E."/>
            <person name="Sinninghe Damste J.S."/>
        </authorList>
    </citation>
    <scope>NUCLEOTIDE SEQUENCE [LARGE SCALE GENOMIC DNA]</scope>
    <source>
        <strain evidence="16">NIOZ-UU82</strain>
    </source>
</reference>
<proteinExistence type="inferred from homology"/>
<keyword evidence="2 13" id="KW-0813">Transport</keyword>
<dbReference type="GO" id="GO:0045259">
    <property type="term" value="C:proton-transporting ATP synthase complex"/>
    <property type="evidence" value="ECO:0007669"/>
    <property type="project" value="UniProtKB-KW"/>
</dbReference>
<evidence type="ECO:0000256" key="9">
    <source>
        <dbReference type="ARBA" id="ARBA00023310"/>
    </source>
</evidence>
<name>A0A8J6N5Q0_9BACT</name>
<dbReference type="InterPro" id="IPR050059">
    <property type="entry name" value="ATP_synthase_B_chain"/>
</dbReference>
<dbReference type="InterPro" id="IPR002146">
    <property type="entry name" value="ATP_synth_b/b'su_bac/chlpt"/>
</dbReference>
<dbReference type="PANTHER" id="PTHR33445">
    <property type="entry name" value="ATP SYNTHASE SUBUNIT B', CHLOROPLASTIC"/>
    <property type="match status" value="1"/>
</dbReference>
<accession>A0A8J6N5Q0</accession>
<sequence>MKLFNKKEPGISRKRNLIAIMTIVVVVLIFSGVAFGSSGGEHGPKGWVATDTYKVMNFTVLIVALFFLLRKPVAQALNARIKGIQDQLDELEVKKKEAEKKLAEYNERLFLLDKEAEKIVAEYIKQGNEAKARILEEAGSEAKKLEEQAKRNIENEFKQAKSKLQEEISEKALLKAEEIIKSKITTEDQDRLIDEYLEKVVA</sequence>
<dbReference type="GO" id="GO:0046933">
    <property type="term" value="F:proton-transporting ATP synthase activity, rotational mechanism"/>
    <property type="evidence" value="ECO:0007669"/>
    <property type="project" value="UniProtKB-UniRule"/>
</dbReference>
<evidence type="ECO:0000256" key="13">
    <source>
        <dbReference type="HAMAP-Rule" id="MF_01398"/>
    </source>
</evidence>
<organism evidence="16 17">
    <name type="scientific">Candidatus Desulfaltia bathyphila</name>
    <dbReference type="NCBI Taxonomy" id="2841697"/>
    <lineage>
        <taxon>Bacteria</taxon>
        <taxon>Pseudomonadati</taxon>
        <taxon>Thermodesulfobacteriota</taxon>
        <taxon>Desulfobacteria</taxon>
        <taxon>Desulfobacterales</taxon>
        <taxon>Desulfobacterales incertae sedis</taxon>
        <taxon>Candidatus Desulfaltia</taxon>
    </lineage>
</organism>
<keyword evidence="8 13" id="KW-0472">Membrane</keyword>
<feature type="transmembrane region" description="Helical" evidence="13">
    <location>
        <begin position="16"/>
        <end position="35"/>
    </location>
</feature>
<dbReference type="GO" id="GO:0046961">
    <property type="term" value="F:proton-transporting ATPase activity, rotational mechanism"/>
    <property type="evidence" value="ECO:0007669"/>
    <property type="project" value="TreeGrafter"/>
</dbReference>
<evidence type="ECO:0000256" key="6">
    <source>
        <dbReference type="ARBA" id="ARBA00022989"/>
    </source>
</evidence>
<dbReference type="HAMAP" id="MF_01398">
    <property type="entry name" value="ATP_synth_b_bprime"/>
    <property type="match status" value="1"/>
</dbReference>
<evidence type="ECO:0000256" key="7">
    <source>
        <dbReference type="ARBA" id="ARBA00023065"/>
    </source>
</evidence>
<dbReference type="CDD" id="cd06503">
    <property type="entry name" value="ATP-synt_Fo_b"/>
    <property type="match status" value="1"/>
</dbReference>
<keyword evidence="13" id="KW-1003">Cell membrane</keyword>
<evidence type="ECO:0000256" key="2">
    <source>
        <dbReference type="ARBA" id="ARBA00022448"/>
    </source>
</evidence>
<keyword evidence="15" id="KW-0175">Coiled coil</keyword>
<evidence type="ECO:0000256" key="10">
    <source>
        <dbReference type="ARBA" id="ARBA00025198"/>
    </source>
</evidence>
<comment type="subunit">
    <text evidence="13">F-type ATPases have 2 components, F(1) - the catalytic core - and F(0) - the membrane proton channel. F(1) has five subunits: alpha(3), beta(3), gamma(1), delta(1), epsilon(1). F(0) has three main subunits: a(1), b(2) and c(10-14). The alpha and beta chains form an alternating ring which encloses part of the gamma chain. F(1) is attached to F(0) by a central stalk formed by the gamma and epsilon chains, while a peripheral stalk is formed by the delta and b chains.</text>
</comment>
<comment type="caution">
    <text evidence="16">The sequence shown here is derived from an EMBL/GenBank/DDBJ whole genome shotgun (WGS) entry which is preliminary data.</text>
</comment>
<dbReference type="GO" id="GO:0005886">
    <property type="term" value="C:plasma membrane"/>
    <property type="evidence" value="ECO:0007669"/>
    <property type="project" value="UniProtKB-SubCell"/>
</dbReference>
<keyword evidence="4 13" id="KW-0812">Transmembrane</keyword>
<evidence type="ECO:0000256" key="15">
    <source>
        <dbReference type="SAM" id="Coils"/>
    </source>
</evidence>
<evidence type="ECO:0000256" key="4">
    <source>
        <dbReference type="ARBA" id="ARBA00022692"/>
    </source>
</evidence>
<dbReference type="AlphaFoldDB" id="A0A8J6N5Q0"/>
<comment type="caution">
    <text evidence="13">Lacks conserved residue(s) required for the propagation of feature annotation.</text>
</comment>
<keyword evidence="5 13" id="KW-0375">Hydrogen ion transport</keyword>
<evidence type="ECO:0000256" key="12">
    <source>
        <dbReference type="ARBA" id="ARBA00037847"/>
    </source>
</evidence>
<protein>
    <recommendedName>
        <fullName evidence="13">ATP synthase subunit b</fullName>
    </recommendedName>
    <alternativeName>
        <fullName evidence="13">ATP synthase F(0) sector subunit b</fullName>
    </alternativeName>
    <alternativeName>
        <fullName evidence="13">ATPase subunit I</fullName>
    </alternativeName>
    <alternativeName>
        <fullName evidence="13">F-type ATPase subunit b</fullName>
        <shortName evidence="13">F-ATPase subunit b</shortName>
    </alternativeName>
</protein>
<evidence type="ECO:0000256" key="5">
    <source>
        <dbReference type="ARBA" id="ARBA00022781"/>
    </source>
</evidence>
<evidence type="ECO:0000256" key="14">
    <source>
        <dbReference type="RuleBase" id="RU003848"/>
    </source>
</evidence>
<keyword evidence="3 13" id="KW-0138">CF(0)</keyword>
<keyword evidence="7 13" id="KW-0406">Ion transport</keyword>
<evidence type="ECO:0000313" key="16">
    <source>
        <dbReference type="EMBL" id="MBC8199835.1"/>
    </source>
</evidence>
<feature type="transmembrane region" description="Helical" evidence="13">
    <location>
        <begin position="55"/>
        <end position="73"/>
    </location>
</feature>
<gene>
    <name evidence="13" type="primary">atpF</name>
    <name evidence="16" type="ORF">H8E80_07305</name>
</gene>
<dbReference type="Proteomes" id="UP000603545">
    <property type="component" value="Unassembled WGS sequence"/>
</dbReference>
<evidence type="ECO:0000256" key="1">
    <source>
        <dbReference type="ARBA" id="ARBA00005513"/>
    </source>
</evidence>
<dbReference type="EMBL" id="JACNLL010000065">
    <property type="protein sequence ID" value="MBC8199835.1"/>
    <property type="molecule type" value="Genomic_DNA"/>
</dbReference>
<dbReference type="Pfam" id="PF00430">
    <property type="entry name" value="ATP-synt_B"/>
    <property type="match status" value="1"/>
</dbReference>
<keyword evidence="9 13" id="KW-0066">ATP synthesis</keyword>
<comment type="subcellular location">
    <subcellularLocation>
        <location evidence="13">Cell membrane</location>
        <topology evidence="13">Single-pass membrane protein</topology>
    </subcellularLocation>
    <subcellularLocation>
        <location evidence="12">Endomembrane system</location>
        <topology evidence="12">Single-pass membrane protein</topology>
    </subcellularLocation>
</comment>
<evidence type="ECO:0000256" key="3">
    <source>
        <dbReference type="ARBA" id="ARBA00022547"/>
    </source>
</evidence>
<keyword evidence="6 13" id="KW-1133">Transmembrane helix</keyword>
<comment type="similarity">
    <text evidence="1 13 14">Belongs to the ATPase B chain family.</text>
</comment>
<evidence type="ECO:0000313" key="17">
    <source>
        <dbReference type="Proteomes" id="UP000603545"/>
    </source>
</evidence>